<protein>
    <submittedName>
        <fullName evidence="1">Uncharacterized protein</fullName>
    </submittedName>
</protein>
<evidence type="ECO:0000313" key="2">
    <source>
        <dbReference type="Proteomes" id="UP000520513"/>
    </source>
</evidence>
<sequence length="80" mass="8862">MTSTIDLIQNGVTFSWLKLLRDEVALMRHPGAHHKKLIDGAYALYRAQLIDPNELADLLEQADGALEYAVEALLDEPSGD</sequence>
<evidence type="ECO:0000313" key="1">
    <source>
        <dbReference type="EMBL" id="MBC2405468.1"/>
    </source>
</evidence>
<reference evidence="1 2" key="1">
    <citation type="submission" date="2020-04" db="EMBL/GenBank/DDBJ databases">
        <title>Pseudomonas crami sp. nov., a novel proteolytic bacterial species isolated from cream.</title>
        <authorList>
            <person name="Hofmann K."/>
            <person name="Woller A."/>
            <person name="Huptas C."/>
            <person name="Wenning M."/>
            <person name="Scherer S."/>
            <person name="Doll E.V."/>
        </authorList>
    </citation>
    <scope>NUCLEOTIDE SEQUENCE [LARGE SCALE GENOMIC DNA]</scope>
    <source>
        <strain evidence="1 2">WS 5106</strain>
    </source>
</reference>
<dbReference type="EMBL" id="JAAXCY010000002">
    <property type="protein sequence ID" value="MBC2405468.1"/>
    <property type="molecule type" value="Genomic_DNA"/>
</dbReference>
<dbReference type="Proteomes" id="UP000520513">
    <property type="component" value="Unassembled WGS sequence"/>
</dbReference>
<name>A0A7X1AL84_9PSED</name>
<gene>
    <name evidence="1" type="ORF">HF257_05595</name>
</gene>
<organism evidence="1 2">
    <name type="scientific">Pseudomonas cremoris</name>
    <dbReference type="NCBI Taxonomy" id="2724178"/>
    <lineage>
        <taxon>Bacteria</taxon>
        <taxon>Pseudomonadati</taxon>
        <taxon>Pseudomonadota</taxon>
        <taxon>Gammaproteobacteria</taxon>
        <taxon>Pseudomonadales</taxon>
        <taxon>Pseudomonadaceae</taxon>
        <taxon>Pseudomonas</taxon>
    </lineage>
</organism>
<comment type="caution">
    <text evidence="1">The sequence shown here is derived from an EMBL/GenBank/DDBJ whole genome shotgun (WGS) entry which is preliminary data.</text>
</comment>
<dbReference type="AlphaFoldDB" id="A0A7X1AL84"/>
<accession>A0A7X1AL84</accession>
<proteinExistence type="predicted"/>